<dbReference type="PROSITE" id="PS01117">
    <property type="entry name" value="HTH_MARR_1"/>
    <property type="match status" value="1"/>
</dbReference>
<dbReference type="Proteomes" id="UP000320580">
    <property type="component" value="Chromosome"/>
</dbReference>
<dbReference type="SMART" id="SM00347">
    <property type="entry name" value="HTH_MARR"/>
    <property type="match status" value="1"/>
</dbReference>
<dbReference type="PRINTS" id="PR00598">
    <property type="entry name" value="HTHMARR"/>
</dbReference>
<feature type="domain" description="HTH marR-type" evidence="4">
    <location>
        <begin position="22"/>
        <end position="154"/>
    </location>
</feature>
<dbReference type="InterPro" id="IPR036388">
    <property type="entry name" value="WH-like_DNA-bd_sf"/>
</dbReference>
<dbReference type="GO" id="GO:0003700">
    <property type="term" value="F:DNA-binding transcription factor activity"/>
    <property type="evidence" value="ECO:0007669"/>
    <property type="project" value="InterPro"/>
</dbReference>
<evidence type="ECO:0000256" key="3">
    <source>
        <dbReference type="ARBA" id="ARBA00023163"/>
    </source>
</evidence>
<proteinExistence type="predicted"/>
<evidence type="ECO:0000256" key="2">
    <source>
        <dbReference type="ARBA" id="ARBA00023125"/>
    </source>
</evidence>
<sequence length="159" mass="17613">MPTERTAPDVSFFDVSAENGVSGEVIELIGDIVWRYMTAYEHAAAEQSLTIAQAKVLALLTKEPLPMRRLADRMACEPSNITGIIDRLELRGLVERHPDPHDRRVKYAAATDEGAEMTGRLCRSLQAAFTREPLAGLSPMERVVLRDLLKRLLGEDAAV</sequence>
<dbReference type="InterPro" id="IPR000835">
    <property type="entry name" value="HTH_MarR-typ"/>
</dbReference>
<evidence type="ECO:0000313" key="5">
    <source>
        <dbReference type="EMBL" id="QDY76618.1"/>
    </source>
</evidence>
<keyword evidence="3" id="KW-0804">Transcription</keyword>
<dbReference type="InterPro" id="IPR039422">
    <property type="entry name" value="MarR/SlyA-like"/>
</dbReference>
<dbReference type="OrthoDB" id="162531at2"/>
<dbReference type="Gene3D" id="1.10.10.10">
    <property type="entry name" value="Winged helix-like DNA-binding domain superfamily/Winged helix DNA-binding domain"/>
    <property type="match status" value="1"/>
</dbReference>
<keyword evidence="1" id="KW-0805">Transcription regulation</keyword>
<keyword evidence="6" id="KW-1185">Reference proteome</keyword>
<organism evidence="5 6">
    <name type="scientific">Streptomyces qinzhouensis</name>
    <dbReference type="NCBI Taxonomy" id="2599401"/>
    <lineage>
        <taxon>Bacteria</taxon>
        <taxon>Bacillati</taxon>
        <taxon>Actinomycetota</taxon>
        <taxon>Actinomycetes</taxon>
        <taxon>Kitasatosporales</taxon>
        <taxon>Streptomycetaceae</taxon>
        <taxon>Streptomyces</taxon>
    </lineage>
</organism>
<dbReference type="InterPro" id="IPR036390">
    <property type="entry name" value="WH_DNA-bd_sf"/>
</dbReference>
<dbReference type="Pfam" id="PF01047">
    <property type="entry name" value="MarR"/>
    <property type="match status" value="1"/>
</dbReference>
<dbReference type="GO" id="GO:0003677">
    <property type="term" value="F:DNA binding"/>
    <property type="evidence" value="ECO:0007669"/>
    <property type="project" value="UniProtKB-KW"/>
</dbReference>
<keyword evidence="2" id="KW-0238">DNA-binding</keyword>
<dbReference type="PROSITE" id="PS50995">
    <property type="entry name" value="HTH_MARR_2"/>
    <property type="match status" value="1"/>
</dbReference>
<dbReference type="SUPFAM" id="SSF46785">
    <property type="entry name" value="Winged helix' DNA-binding domain"/>
    <property type="match status" value="1"/>
</dbReference>
<dbReference type="RefSeq" id="WP_146479914.1">
    <property type="nucleotide sequence ID" value="NZ_CP042266.1"/>
</dbReference>
<dbReference type="AlphaFoldDB" id="A0A5B8IDU0"/>
<reference evidence="5 6" key="1">
    <citation type="submission" date="2019-07" db="EMBL/GenBank/DDBJ databases">
        <authorList>
            <person name="Zhu P."/>
        </authorList>
    </citation>
    <scope>NUCLEOTIDE SEQUENCE [LARGE SCALE GENOMIC DNA]</scope>
    <source>
        <strain evidence="5 6">SSL-25</strain>
    </source>
</reference>
<dbReference type="InterPro" id="IPR023187">
    <property type="entry name" value="Tscrpt_reg_MarR-type_CS"/>
</dbReference>
<protein>
    <submittedName>
        <fullName evidence="5">MarR family transcriptional regulator</fullName>
    </submittedName>
</protein>
<dbReference type="PANTHER" id="PTHR33164">
    <property type="entry name" value="TRANSCRIPTIONAL REGULATOR, MARR FAMILY"/>
    <property type="match status" value="1"/>
</dbReference>
<evidence type="ECO:0000256" key="1">
    <source>
        <dbReference type="ARBA" id="ARBA00023015"/>
    </source>
</evidence>
<name>A0A5B8IDU0_9ACTN</name>
<dbReference type="PANTHER" id="PTHR33164:SF99">
    <property type="entry name" value="MARR FAMILY REGULATORY PROTEIN"/>
    <property type="match status" value="1"/>
</dbReference>
<dbReference type="EMBL" id="CP042266">
    <property type="protein sequence ID" value="QDY76618.1"/>
    <property type="molecule type" value="Genomic_DNA"/>
</dbReference>
<evidence type="ECO:0000313" key="6">
    <source>
        <dbReference type="Proteomes" id="UP000320580"/>
    </source>
</evidence>
<accession>A0A5B8IDU0</accession>
<gene>
    <name evidence="5" type="ORF">FQU76_08795</name>
</gene>
<dbReference type="KEGG" id="sqz:FQU76_08795"/>
<dbReference type="GO" id="GO:0006950">
    <property type="term" value="P:response to stress"/>
    <property type="evidence" value="ECO:0007669"/>
    <property type="project" value="TreeGrafter"/>
</dbReference>
<evidence type="ECO:0000259" key="4">
    <source>
        <dbReference type="PROSITE" id="PS50995"/>
    </source>
</evidence>